<proteinExistence type="predicted"/>
<name>A0A839IXT5_9GAMM</name>
<dbReference type="RefSeq" id="WP_182811577.1">
    <property type="nucleotide sequence ID" value="NZ_JACJFM010000053.1"/>
</dbReference>
<dbReference type="Pfam" id="PF01810">
    <property type="entry name" value="LysE"/>
    <property type="match status" value="1"/>
</dbReference>
<dbReference type="Proteomes" id="UP000565262">
    <property type="component" value="Unassembled WGS sequence"/>
</dbReference>
<sequence length="200" mass="22055">MVEILAYAFGIMYTPGPVNLLSLNRGLNGQYRFNFCAGVGCAMLLLFVLFGYSGAMLVSDQYRILLSAAGCLYIFYLGYKITVANVTVSKRPQTDETLTFRSGFLMQLLNPKAPVAILPITTVQFPAVGINGSMVMIWSVVLATLAFGAPSVYMLMGKHLSQFISRPQYFRLLNAVMALLLFYVAADIGWNHVVLRIQSV</sequence>
<dbReference type="PANTHER" id="PTHR30086">
    <property type="entry name" value="ARGININE EXPORTER PROTEIN ARGO"/>
    <property type="match status" value="1"/>
</dbReference>
<keyword evidence="2" id="KW-1003">Cell membrane</keyword>
<dbReference type="AlphaFoldDB" id="A0A839IXT5"/>
<evidence type="ECO:0000256" key="5">
    <source>
        <dbReference type="ARBA" id="ARBA00023136"/>
    </source>
</evidence>
<dbReference type="GO" id="GO:0005886">
    <property type="term" value="C:plasma membrane"/>
    <property type="evidence" value="ECO:0007669"/>
    <property type="project" value="UniProtKB-SubCell"/>
</dbReference>
<gene>
    <name evidence="7" type="ORF">H4O21_22595</name>
</gene>
<keyword evidence="8" id="KW-1185">Reference proteome</keyword>
<comment type="subcellular location">
    <subcellularLocation>
        <location evidence="1">Cell membrane</location>
        <topology evidence="1">Multi-pass membrane protein</topology>
    </subcellularLocation>
</comment>
<evidence type="ECO:0000256" key="1">
    <source>
        <dbReference type="ARBA" id="ARBA00004651"/>
    </source>
</evidence>
<comment type="caution">
    <text evidence="7">The sequence shown here is derived from an EMBL/GenBank/DDBJ whole genome shotgun (WGS) entry which is preliminary data.</text>
</comment>
<feature type="transmembrane region" description="Helical" evidence="6">
    <location>
        <begin position="31"/>
        <end position="52"/>
    </location>
</feature>
<dbReference type="PANTHER" id="PTHR30086:SF20">
    <property type="entry name" value="ARGININE EXPORTER PROTEIN ARGO-RELATED"/>
    <property type="match status" value="1"/>
</dbReference>
<evidence type="ECO:0000256" key="2">
    <source>
        <dbReference type="ARBA" id="ARBA00022475"/>
    </source>
</evidence>
<keyword evidence="5 6" id="KW-0472">Membrane</keyword>
<evidence type="ECO:0000313" key="7">
    <source>
        <dbReference type="EMBL" id="MBB1489404.1"/>
    </source>
</evidence>
<feature type="transmembrane region" description="Helical" evidence="6">
    <location>
        <begin position="168"/>
        <end position="186"/>
    </location>
</feature>
<reference evidence="7 8" key="1">
    <citation type="submission" date="2020-08" db="EMBL/GenBank/DDBJ databases">
        <title>Oceanospirillum sp. nov. isolated from marine sediment.</title>
        <authorList>
            <person name="Ji X."/>
        </authorList>
    </citation>
    <scope>NUCLEOTIDE SEQUENCE [LARGE SCALE GENOMIC DNA]</scope>
    <source>
        <strain evidence="7 8">D5</strain>
    </source>
</reference>
<dbReference type="GO" id="GO:0033228">
    <property type="term" value="P:cysteine export across plasma membrane"/>
    <property type="evidence" value="ECO:0007669"/>
    <property type="project" value="TreeGrafter"/>
</dbReference>
<evidence type="ECO:0000256" key="3">
    <source>
        <dbReference type="ARBA" id="ARBA00022692"/>
    </source>
</evidence>
<organism evidence="7 8">
    <name type="scientific">Oceanospirillum sediminis</name>
    <dbReference type="NCBI Taxonomy" id="2760088"/>
    <lineage>
        <taxon>Bacteria</taxon>
        <taxon>Pseudomonadati</taxon>
        <taxon>Pseudomonadota</taxon>
        <taxon>Gammaproteobacteria</taxon>
        <taxon>Oceanospirillales</taxon>
        <taxon>Oceanospirillaceae</taxon>
        <taxon>Oceanospirillum</taxon>
    </lineage>
</organism>
<evidence type="ECO:0000313" key="8">
    <source>
        <dbReference type="Proteomes" id="UP000565262"/>
    </source>
</evidence>
<dbReference type="InterPro" id="IPR001123">
    <property type="entry name" value="LeuE-type"/>
</dbReference>
<feature type="transmembrane region" description="Helical" evidence="6">
    <location>
        <begin position="135"/>
        <end position="156"/>
    </location>
</feature>
<accession>A0A839IXT5</accession>
<feature type="transmembrane region" description="Helical" evidence="6">
    <location>
        <begin position="64"/>
        <end position="82"/>
    </location>
</feature>
<protein>
    <submittedName>
        <fullName evidence="7">LysE family translocator</fullName>
    </submittedName>
</protein>
<dbReference type="GO" id="GO:0015171">
    <property type="term" value="F:amino acid transmembrane transporter activity"/>
    <property type="evidence" value="ECO:0007669"/>
    <property type="project" value="TreeGrafter"/>
</dbReference>
<keyword evidence="4 6" id="KW-1133">Transmembrane helix</keyword>
<evidence type="ECO:0000256" key="4">
    <source>
        <dbReference type="ARBA" id="ARBA00022989"/>
    </source>
</evidence>
<evidence type="ECO:0000256" key="6">
    <source>
        <dbReference type="SAM" id="Phobius"/>
    </source>
</evidence>
<keyword evidence="3 6" id="KW-0812">Transmembrane</keyword>
<dbReference type="EMBL" id="JACJFM010000053">
    <property type="protein sequence ID" value="MBB1489404.1"/>
    <property type="molecule type" value="Genomic_DNA"/>
</dbReference>